<keyword evidence="4" id="KW-1185">Reference proteome</keyword>
<gene>
    <name evidence="3" type="ORF">INT45_011988</name>
</gene>
<evidence type="ECO:0000313" key="4">
    <source>
        <dbReference type="Proteomes" id="UP000646827"/>
    </source>
</evidence>
<dbReference type="OrthoDB" id="199574at2759"/>
<name>A0A8H7VUV7_9FUNG</name>
<feature type="compositionally biased region" description="Basic and acidic residues" evidence="1">
    <location>
        <begin position="38"/>
        <end position="47"/>
    </location>
</feature>
<dbReference type="Proteomes" id="UP000646827">
    <property type="component" value="Unassembled WGS sequence"/>
</dbReference>
<accession>A0A8H7VUV7</accession>
<feature type="compositionally biased region" description="Low complexity" evidence="1">
    <location>
        <begin position="51"/>
        <end position="71"/>
    </location>
</feature>
<dbReference type="EMBL" id="JAEPRB010000003">
    <property type="protein sequence ID" value="KAG2227964.1"/>
    <property type="molecule type" value="Genomic_DNA"/>
</dbReference>
<sequence length="352" mass="39775">METLLSQNENGKTRNKKPSLTTASSSTGGIIDIESTPEELRKREQRLMRFATTSSQQAETSSPSSNNNNENWTADGKIIGTSRDIEKPYFRLTSAPDPSTVRPLTVLQNAYNNVKKKWNNGGNYSYVCEQLKSIRQDMTVQGIRDRFAITIYEYHARIALQAGDLSEYNQCQSQLRTLYTDGSIADVSVNAEFTAYEILYLLFSGNRSEMNALLDKRAIAKEEKKAGSKNKSKALKHAQAVRSSLAVGNYHKFFELYRDAPNRNALLMDQFVPRERVKALLILCKSFPMGLPLDFITTELSFYNTEETIKFLESHGLKVDKENSRLETKSSVPHLQAAINNKYKKADIKGQI</sequence>
<reference evidence="3 4" key="1">
    <citation type="submission" date="2020-12" db="EMBL/GenBank/DDBJ databases">
        <title>Metabolic potential, ecology and presence of endohyphal bacteria is reflected in genomic diversity of Mucoromycotina.</title>
        <authorList>
            <person name="Muszewska A."/>
            <person name="Okrasinska A."/>
            <person name="Steczkiewicz K."/>
            <person name="Drgas O."/>
            <person name="Orlowska M."/>
            <person name="Perlinska-Lenart U."/>
            <person name="Aleksandrzak-Piekarczyk T."/>
            <person name="Szatraj K."/>
            <person name="Zielenkiewicz U."/>
            <person name="Pilsyk S."/>
            <person name="Malc E."/>
            <person name="Mieczkowski P."/>
            <person name="Kruszewska J.S."/>
            <person name="Biernat P."/>
            <person name="Pawlowska J."/>
        </authorList>
    </citation>
    <scope>NUCLEOTIDE SEQUENCE [LARGE SCALE GENOMIC DNA]</scope>
    <source>
        <strain evidence="3 4">CBS 142.35</strain>
    </source>
</reference>
<dbReference type="PANTHER" id="PTHR12436">
    <property type="entry name" value="80 KDA MCM3-ASSOCIATED PROTEIN"/>
    <property type="match status" value="1"/>
</dbReference>
<dbReference type="InterPro" id="IPR000717">
    <property type="entry name" value="PCI_dom"/>
</dbReference>
<dbReference type="AlphaFoldDB" id="A0A8H7VUV7"/>
<dbReference type="InterPro" id="IPR045107">
    <property type="entry name" value="SAC3/GANP/THP3"/>
</dbReference>
<feature type="domain" description="PCI" evidence="2">
    <location>
        <begin position="164"/>
        <end position="340"/>
    </location>
</feature>
<feature type="compositionally biased region" description="Polar residues" evidence="1">
    <location>
        <begin position="18"/>
        <end position="28"/>
    </location>
</feature>
<dbReference type="Pfam" id="PF03399">
    <property type="entry name" value="SAC3_GANP"/>
    <property type="match status" value="1"/>
</dbReference>
<dbReference type="PANTHER" id="PTHR12436:SF4">
    <property type="entry name" value="LEUKOCYTE RECEPTOR CLUSTER MEMBER 8"/>
    <property type="match status" value="1"/>
</dbReference>
<dbReference type="GO" id="GO:0005634">
    <property type="term" value="C:nucleus"/>
    <property type="evidence" value="ECO:0007669"/>
    <property type="project" value="TreeGrafter"/>
</dbReference>
<dbReference type="InterPro" id="IPR005062">
    <property type="entry name" value="SAC3/GANP/THP3_conserved"/>
</dbReference>
<evidence type="ECO:0000259" key="2">
    <source>
        <dbReference type="PROSITE" id="PS50250"/>
    </source>
</evidence>
<feature type="region of interest" description="Disordered" evidence="1">
    <location>
        <begin position="1"/>
        <end position="78"/>
    </location>
</feature>
<comment type="caution">
    <text evidence="3">The sequence shown here is derived from an EMBL/GenBank/DDBJ whole genome shotgun (WGS) entry which is preliminary data.</text>
</comment>
<evidence type="ECO:0000313" key="3">
    <source>
        <dbReference type="EMBL" id="KAG2227964.1"/>
    </source>
</evidence>
<dbReference type="PROSITE" id="PS50250">
    <property type="entry name" value="PCI"/>
    <property type="match status" value="1"/>
</dbReference>
<evidence type="ECO:0000256" key="1">
    <source>
        <dbReference type="SAM" id="MobiDB-lite"/>
    </source>
</evidence>
<feature type="compositionally biased region" description="Polar residues" evidence="1">
    <location>
        <begin position="1"/>
        <end position="10"/>
    </location>
</feature>
<organism evidence="3 4">
    <name type="scientific">Circinella minor</name>
    <dbReference type="NCBI Taxonomy" id="1195481"/>
    <lineage>
        <taxon>Eukaryota</taxon>
        <taxon>Fungi</taxon>
        <taxon>Fungi incertae sedis</taxon>
        <taxon>Mucoromycota</taxon>
        <taxon>Mucoromycotina</taxon>
        <taxon>Mucoromycetes</taxon>
        <taxon>Mucorales</taxon>
        <taxon>Lichtheimiaceae</taxon>
        <taxon>Circinella</taxon>
    </lineage>
</organism>
<dbReference type="Gene3D" id="1.25.40.990">
    <property type="match status" value="1"/>
</dbReference>
<proteinExistence type="predicted"/>
<protein>
    <recommendedName>
        <fullName evidence="2">PCI domain-containing protein</fullName>
    </recommendedName>
</protein>